<dbReference type="AlphaFoldDB" id="A0AAW1PB05"/>
<feature type="compositionally biased region" description="Basic and acidic residues" evidence="2">
    <location>
        <begin position="1"/>
        <end position="10"/>
    </location>
</feature>
<feature type="region of interest" description="Disordered" evidence="2">
    <location>
        <begin position="1"/>
        <end position="153"/>
    </location>
</feature>
<keyword evidence="1" id="KW-0175">Coiled coil</keyword>
<organism evidence="3 4">
    <name type="scientific">Symbiochloris irregularis</name>
    <dbReference type="NCBI Taxonomy" id="706552"/>
    <lineage>
        <taxon>Eukaryota</taxon>
        <taxon>Viridiplantae</taxon>
        <taxon>Chlorophyta</taxon>
        <taxon>core chlorophytes</taxon>
        <taxon>Trebouxiophyceae</taxon>
        <taxon>Trebouxiales</taxon>
        <taxon>Trebouxiaceae</taxon>
        <taxon>Symbiochloris</taxon>
    </lineage>
</organism>
<feature type="compositionally biased region" description="Basic and acidic residues" evidence="2">
    <location>
        <begin position="407"/>
        <end position="420"/>
    </location>
</feature>
<comment type="caution">
    <text evidence="3">The sequence shown here is derived from an EMBL/GenBank/DDBJ whole genome shotgun (WGS) entry which is preliminary data.</text>
</comment>
<keyword evidence="4" id="KW-1185">Reference proteome</keyword>
<feature type="region of interest" description="Disordered" evidence="2">
    <location>
        <begin position="322"/>
        <end position="477"/>
    </location>
</feature>
<evidence type="ECO:0000256" key="1">
    <source>
        <dbReference type="SAM" id="Coils"/>
    </source>
</evidence>
<protein>
    <submittedName>
        <fullName evidence="3">Uncharacterized protein</fullName>
    </submittedName>
</protein>
<proteinExistence type="predicted"/>
<accession>A0AAW1PB05</accession>
<evidence type="ECO:0000256" key="2">
    <source>
        <dbReference type="SAM" id="MobiDB-lite"/>
    </source>
</evidence>
<evidence type="ECO:0000313" key="4">
    <source>
        <dbReference type="Proteomes" id="UP001465755"/>
    </source>
</evidence>
<dbReference type="EMBL" id="JALJOQ010000047">
    <property type="protein sequence ID" value="KAK9804974.1"/>
    <property type="molecule type" value="Genomic_DNA"/>
</dbReference>
<feature type="compositionally biased region" description="Polar residues" evidence="2">
    <location>
        <begin position="47"/>
        <end position="76"/>
    </location>
</feature>
<feature type="compositionally biased region" description="Basic and acidic residues" evidence="2">
    <location>
        <begin position="352"/>
        <end position="376"/>
    </location>
</feature>
<dbReference type="Proteomes" id="UP001465755">
    <property type="component" value="Unassembled WGS sequence"/>
</dbReference>
<gene>
    <name evidence="3" type="ORF">WJX73_006098</name>
</gene>
<feature type="compositionally biased region" description="Basic and acidic residues" evidence="2">
    <location>
        <begin position="121"/>
        <end position="153"/>
    </location>
</feature>
<feature type="compositionally biased region" description="Basic and acidic residues" evidence="2">
    <location>
        <begin position="429"/>
        <end position="455"/>
    </location>
</feature>
<reference evidence="3 4" key="1">
    <citation type="journal article" date="2024" name="Nat. Commun.">
        <title>Phylogenomics reveals the evolutionary origins of lichenization in chlorophyte algae.</title>
        <authorList>
            <person name="Puginier C."/>
            <person name="Libourel C."/>
            <person name="Otte J."/>
            <person name="Skaloud P."/>
            <person name="Haon M."/>
            <person name="Grisel S."/>
            <person name="Petersen M."/>
            <person name="Berrin J.G."/>
            <person name="Delaux P.M."/>
            <person name="Dal Grande F."/>
            <person name="Keller J."/>
        </authorList>
    </citation>
    <scope>NUCLEOTIDE SEQUENCE [LARGE SCALE GENOMIC DNA]</scope>
    <source>
        <strain evidence="3 4">SAG 2036</strain>
    </source>
</reference>
<evidence type="ECO:0000313" key="3">
    <source>
        <dbReference type="EMBL" id="KAK9804974.1"/>
    </source>
</evidence>
<feature type="coiled-coil region" evidence="1">
    <location>
        <begin position="244"/>
        <end position="306"/>
    </location>
</feature>
<sequence>MSSKEGNHLKDKVKRMFSKKTSSSGEKAGKGADAYRPMSGSIKGTDATPQSGTDSVPDSKATSATHPVEASNTPAEVNSGGAKNLVSGHGAEAGSSTATPEAASVPDVYQDVTEPANEDTGANRHWEAAREKTRAAELEAERAQRATAKANDHLKSATAAQGLVQDHADKHRKALADADAIRSSIGDPALLQQDVNAAKEHHDSKRLAHEEVDKKLQAAQAEHAEKAKLAEERKPIVDEHYHKRTTLEEEYDKHVEEVKARESNKGELLAIADNHKRDLDQHNTDIDALTAELSKADEIAAEREREFITAKDAAAALRARLAESKEKRGPMQELYLAKQGEADGADEAIQGYRHESETLKRKLEEEEESWRREQNTERNYQQDADDAAARLAALKAEAEPHSQALRQAEDDLNNRQKALDKAQAQSKEAQAKYDALKREADHHQAEADKAAEAARKHQHEHQALSNQAQQHHSRHRELWEEAKTHGTEGSNIASSVVKKLEEKVEDLLHGDTATEA</sequence>
<name>A0AAW1PB05_9CHLO</name>